<feature type="region of interest" description="Disordered" evidence="7">
    <location>
        <begin position="315"/>
        <end position="350"/>
    </location>
</feature>
<gene>
    <name evidence="9" type="ORF">DAEQUDRAFT_723262</name>
</gene>
<feature type="region of interest" description="Disordered" evidence="7">
    <location>
        <begin position="258"/>
        <end position="297"/>
    </location>
</feature>
<evidence type="ECO:0000313" key="10">
    <source>
        <dbReference type="Proteomes" id="UP000076727"/>
    </source>
</evidence>
<feature type="region of interest" description="Disordered" evidence="7">
    <location>
        <begin position="387"/>
        <end position="503"/>
    </location>
</feature>
<feature type="domain" description="G-patch" evidence="8">
    <location>
        <begin position="25"/>
        <end position="71"/>
    </location>
</feature>
<feature type="compositionally biased region" description="Basic and acidic residues" evidence="7">
    <location>
        <begin position="128"/>
        <end position="137"/>
    </location>
</feature>
<dbReference type="Pfam" id="PF01585">
    <property type="entry name" value="G-patch"/>
    <property type="match status" value="1"/>
</dbReference>
<dbReference type="SMART" id="SM00443">
    <property type="entry name" value="G_patch"/>
    <property type="match status" value="1"/>
</dbReference>
<evidence type="ECO:0000313" key="9">
    <source>
        <dbReference type="EMBL" id="KZT72094.1"/>
    </source>
</evidence>
<feature type="compositionally biased region" description="Low complexity" evidence="7">
    <location>
        <begin position="273"/>
        <end position="293"/>
    </location>
</feature>
<comment type="subcellular location">
    <subcellularLocation>
        <location evidence="1">Nucleus</location>
        <location evidence="1">Nucleolus</location>
    </subcellularLocation>
</comment>
<feature type="region of interest" description="Disordered" evidence="7">
    <location>
        <begin position="91"/>
        <end position="227"/>
    </location>
</feature>
<dbReference type="GO" id="GO:0003676">
    <property type="term" value="F:nucleic acid binding"/>
    <property type="evidence" value="ECO:0007669"/>
    <property type="project" value="InterPro"/>
</dbReference>
<feature type="compositionally biased region" description="Polar residues" evidence="7">
    <location>
        <begin position="258"/>
        <end position="272"/>
    </location>
</feature>
<reference evidence="9 10" key="1">
    <citation type="journal article" date="2016" name="Mol. Biol. Evol.">
        <title>Comparative Genomics of Early-Diverging Mushroom-Forming Fungi Provides Insights into the Origins of Lignocellulose Decay Capabilities.</title>
        <authorList>
            <person name="Nagy L.G."/>
            <person name="Riley R."/>
            <person name="Tritt A."/>
            <person name="Adam C."/>
            <person name="Daum C."/>
            <person name="Floudas D."/>
            <person name="Sun H."/>
            <person name="Yadav J.S."/>
            <person name="Pangilinan J."/>
            <person name="Larsson K.H."/>
            <person name="Matsuura K."/>
            <person name="Barry K."/>
            <person name="Labutti K."/>
            <person name="Kuo R."/>
            <person name="Ohm R.A."/>
            <person name="Bhattacharya S.S."/>
            <person name="Shirouzu T."/>
            <person name="Yoshinaga Y."/>
            <person name="Martin F.M."/>
            <person name="Grigoriev I.V."/>
            <person name="Hibbett D.S."/>
        </authorList>
    </citation>
    <scope>NUCLEOTIDE SEQUENCE [LARGE SCALE GENOMIC DNA]</scope>
    <source>
        <strain evidence="9 10">L-15889</strain>
    </source>
</reference>
<comment type="similarity">
    <text evidence="5">Belongs to the PINX1 family.</text>
</comment>
<dbReference type="Proteomes" id="UP000076727">
    <property type="component" value="Unassembled WGS sequence"/>
</dbReference>
<dbReference type="InterPro" id="IPR050656">
    <property type="entry name" value="PINX1"/>
</dbReference>
<keyword evidence="3" id="KW-0698">rRNA processing</keyword>
<evidence type="ECO:0000256" key="6">
    <source>
        <dbReference type="ARBA" id="ARBA00041961"/>
    </source>
</evidence>
<evidence type="ECO:0000256" key="4">
    <source>
        <dbReference type="ARBA" id="ARBA00023242"/>
    </source>
</evidence>
<dbReference type="EMBL" id="KV429042">
    <property type="protein sequence ID" value="KZT72094.1"/>
    <property type="molecule type" value="Genomic_DNA"/>
</dbReference>
<keyword evidence="2" id="KW-0690">Ribosome biogenesis</keyword>
<protein>
    <recommendedName>
        <fullName evidence="6">PinX1-related protein 1</fullName>
    </recommendedName>
</protein>
<keyword evidence="4" id="KW-0539">Nucleus</keyword>
<proteinExistence type="inferred from homology"/>
<dbReference type="InterPro" id="IPR000467">
    <property type="entry name" value="G_patch_dom"/>
</dbReference>
<evidence type="ECO:0000256" key="2">
    <source>
        <dbReference type="ARBA" id="ARBA00022517"/>
    </source>
</evidence>
<dbReference type="AlphaFoldDB" id="A0A165SJN4"/>
<feature type="compositionally biased region" description="Polar residues" evidence="7">
    <location>
        <begin position="200"/>
        <end position="219"/>
    </location>
</feature>
<dbReference type="STRING" id="1314783.A0A165SJN4"/>
<keyword evidence="10" id="KW-1185">Reference proteome</keyword>
<dbReference type="GO" id="GO:0005730">
    <property type="term" value="C:nucleolus"/>
    <property type="evidence" value="ECO:0007669"/>
    <property type="project" value="UniProtKB-SubCell"/>
</dbReference>
<dbReference type="GO" id="GO:0006364">
    <property type="term" value="P:rRNA processing"/>
    <property type="evidence" value="ECO:0007669"/>
    <property type="project" value="UniProtKB-KW"/>
</dbReference>
<sequence length="503" mass="53667">MGLSGRKTKQRIGADPRNLTWANDASKFGSAYLEKFGWASGSGLGVSGEGRTKHISVYQKLDMLGIGADHKNNQDGTAWKQGRDFENLLQRLNAGAGQEEGAADVPKIGGFVRPSALSEESGQEVEVPEEKEQEEPRKSKKRKHGEKGDDDGDEGSQGRRKKKKDKKDKKTKAKERESTGEESKKEKKQRQREASKDETSASGESNGSVNAVSEATTPANARVVAPRPMRAHRARHIAMKGLASKSSTAIAEILGVSSSSAATPSLTDSPEPSASSTALDTPASAPAASSASLKMQDLTTSSKSVMDYFREKLAAKSNRASESSTPAVAETPASDDYDDRPRGGLGLGASRLRVEVAGVEDYDDRPRGGLGSSMLAASLATMSFVRSTSEVVPARTIDSERPLVSDAGGSAAKRQSKKRKHKEDEDGDPNGARPGSEAVLLSSAVENKKKKKNSSASDDADIQGQEGRKVKRRKKAADGVEDVAVSEEKSKRRRKKNEAEDAS</sequence>
<evidence type="ECO:0000256" key="5">
    <source>
        <dbReference type="ARBA" id="ARBA00038007"/>
    </source>
</evidence>
<feature type="compositionally biased region" description="Basic and acidic residues" evidence="7">
    <location>
        <begin position="174"/>
        <end position="199"/>
    </location>
</feature>
<dbReference type="PANTHER" id="PTHR23149">
    <property type="entry name" value="G PATCH DOMAIN CONTAINING PROTEIN"/>
    <property type="match status" value="1"/>
</dbReference>
<dbReference type="OrthoDB" id="29523at2759"/>
<evidence type="ECO:0000256" key="7">
    <source>
        <dbReference type="SAM" id="MobiDB-lite"/>
    </source>
</evidence>
<evidence type="ECO:0000256" key="1">
    <source>
        <dbReference type="ARBA" id="ARBA00004604"/>
    </source>
</evidence>
<name>A0A165SJN4_9APHY</name>
<evidence type="ECO:0000256" key="3">
    <source>
        <dbReference type="ARBA" id="ARBA00022552"/>
    </source>
</evidence>
<accession>A0A165SJN4</accession>
<evidence type="ECO:0000259" key="8">
    <source>
        <dbReference type="PROSITE" id="PS50174"/>
    </source>
</evidence>
<dbReference type="PANTHER" id="PTHR23149:SF31">
    <property type="entry name" value="PROTEIN PXR1"/>
    <property type="match status" value="1"/>
</dbReference>
<organism evidence="9 10">
    <name type="scientific">Daedalea quercina L-15889</name>
    <dbReference type="NCBI Taxonomy" id="1314783"/>
    <lineage>
        <taxon>Eukaryota</taxon>
        <taxon>Fungi</taxon>
        <taxon>Dikarya</taxon>
        <taxon>Basidiomycota</taxon>
        <taxon>Agaricomycotina</taxon>
        <taxon>Agaricomycetes</taxon>
        <taxon>Polyporales</taxon>
        <taxon>Fomitopsis</taxon>
    </lineage>
</organism>
<dbReference type="PROSITE" id="PS50174">
    <property type="entry name" value="G_PATCH"/>
    <property type="match status" value="1"/>
</dbReference>
<feature type="compositionally biased region" description="Basic residues" evidence="7">
    <location>
        <begin position="158"/>
        <end position="173"/>
    </location>
</feature>